<accession>A0A6S6XUY2</accession>
<proteinExistence type="predicted"/>
<name>A0A6S6XUY2_9PROT</name>
<keyword evidence="2" id="KW-1185">Reference proteome</keyword>
<protein>
    <submittedName>
        <fullName evidence="1">Uncharacterized protein</fullName>
    </submittedName>
</protein>
<organism evidence="1 2">
    <name type="scientific">Denitratisoma oestradiolicum</name>
    <dbReference type="NCBI Taxonomy" id="311182"/>
    <lineage>
        <taxon>Bacteria</taxon>
        <taxon>Pseudomonadati</taxon>
        <taxon>Pseudomonadota</taxon>
        <taxon>Betaproteobacteria</taxon>
        <taxon>Nitrosomonadales</taxon>
        <taxon>Sterolibacteriaceae</taxon>
        <taxon>Denitratisoma</taxon>
    </lineage>
</organism>
<dbReference type="EMBL" id="LR778301">
    <property type="protein sequence ID" value="CAB1369842.1"/>
    <property type="molecule type" value="Genomic_DNA"/>
</dbReference>
<evidence type="ECO:0000313" key="2">
    <source>
        <dbReference type="Proteomes" id="UP000515733"/>
    </source>
</evidence>
<reference evidence="1 2" key="1">
    <citation type="submission" date="2020-03" db="EMBL/GenBank/DDBJ databases">
        <authorList>
            <consortium name="Genoscope - CEA"/>
            <person name="William W."/>
        </authorList>
    </citation>
    <scope>NUCLEOTIDE SEQUENCE [LARGE SCALE GENOMIC DNA]</scope>
    <source>
        <strain evidence="2">DSM 16959</strain>
    </source>
</reference>
<sequence>MERLQVNVRLTPELISAIDQKRIALQPSLGRIPSRSEVIREILESTLIQSGQGAQCGDSTNL</sequence>
<dbReference type="Proteomes" id="UP000515733">
    <property type="component" value="Chromosome"/>
</dbReference>
<evidence type="ECO:0000313" key="1">
    <source>
        <dbReference type="EMBL" id="CAB1369842.1"/>
    </source>
</evidence>
<gene>
    <name evidence="1" type="ORF">DENOEST_2677</name>
</gene>
<dbReference type="AlphaFoldDB" id="A0A6S6XUY2"/>
<dbReference type="KEGG" id="doe:DENOEST_2677"/>